<keyword evidence="4" id="KW-0460">Magnesium</keyword>
<comment type="caution">
    <text evidence="6">The sequence shown here is derived from an EMBL/GenBank/DDBJ whole genome shotgun (WGS) entry which is preliminary data.</text>
</comment>
<evidence type="ECO:0000256" key="4">
    <source>
        <dbReference type="ARBA" id="ARBA00022842"/>
    </source>
</evidence>
<evidence type="ECO:0000313" key="7">
    <source>
        <dbReference type="Proteomes" id="UP000249260"/>
    </source>
</evidence>
<accession>A0A328U881</accession>
<dbReference type="OrthoDB" id="9774177at2"/>
<dbReference type="PANTHER" id="PTHR31609">
    <property type="entry name" value="YDJC DEACETYLASE FAMILY MEMBER"/>
    <property type="match status" value="1"/>
</dbReference>
<organism evidence="6 7">
    <name type="scientific">Paenibacillus montanisoli</name>
    <dbReference type="NCBI Taxonomy" id="2081970"/>
    <lineage>
        <taxon>Bacteria</taxon>
        <taxon>Bacillati</taxon>
        <taxon>Bacillota</taxon>
        <taxon>Bacilli</taxon>
        <taxon>Bacillales</taxon>
        <taxon>Paenibacillaceae</taxon>
        <taxon>Paenibacillus</taxon>
    </lineage>
</organism>
<evidence type="ECO:0008006" key="8">
    <source>
        <dbReference type="Google" id="ProtNLM"/>
    </source>
</evidence>
<evidence type="ECO:0000256" key="2">
    <source>
        <dbReference type="ARBA" id="ARBA00022723"/>
    </source>
</evidence>
<dbReference type="Pfam" id="PF04794">
    <property type="entry name" value="YdjC"/>
    <property type="match status" value="1"/>
</dbReference>
<proteinExistence type="predicted"/>
<keyword evidence="7" id="KW-1185">Reference proteome</keyword>
<comment type="cofactor">
    <cofactor evidence="1">
        <name>Mg(2+)</name>
        <dbReference type="ChEBI" id="CHEBI:18420"/>
    </cofactor>
</comment>
<dbReference type="GO" id="GO:0005975">
    <property type="term" value="P:carbohydrate metabolic process"/>
    <property type="evidence" value="ECO:0007669"/>
    <property type="project" value="InterPro"/>
</dbReference>
<protein>
    <recommendedName>
        <fullName evidence="8">ChbG/HpnK family deacetylase</fullName>
    </recommendedName>
</protein>
<evidence type="ECO:0000256" key="1">
    <source>
        <dbReference type="ARBA" id="ARBA00001946"/>
    </source>
</evidence>
<dbReference type="Proteomes" id="UP000249260">
    <property type="component" value="Unassembled WGS sequence"/>
</dbReference>
<dbReference type="PANTHER" id="PTHR31609:SF1">
    <property type="entry name" value="CARBOHYDRATE DEACETYLASE"/>
    <property type="match status" value="1"/>
</dbReference>
<dbReference type="InterPro" id="IPR011330">
    <property type="entry name" value="Glyco_hydro/deAcase_b/a-brl"/>
</dbReference>
<gene>
    <name evidence="6" type="ORF">DL346_03870</name>
</gene>
<name>A0A328U881_9BACL</name>
<evidence type="ECO:0000313" key="6">
    <source>
        <dbReference type="EMBL" id="RAP77621.1"/>
    </source>
</evidence>
<dbReference type="AlphaFoldDB" id="A0A328U881"/>
<dbReference type="GO" id="GO:0046872">
    <property type="term" value="F:metal ion binding"/>
    <property type="evidence" value="ECO:0007669"/>
    <property type="project" value="UniProtKB-KW"/>
</dbReference>
<dbReference type="GO" id="GO:0016787">
    <property type="term" value="F:hydrolase activity"/>
    <property type="evidence" value="ECO:0007669"/>
    <property type="project" value="UniProtKB-KW"/>
</dbReference>
<dbReference type="EMBL" id="QLUW01000001">
    <property type="protein sequence ID" value="RAP77621.1"/>
    <property type="molecule type" value="Genomic_DNA"/>
</dbReference>
<keyword evidence="3" id="KW-0378">Hydrolase</keyword>
<keyword evidence="5" id="KW-0119">Carbohydrate metabolism</keyword>
<evidence type="ECO:0000256" key="3">
    <source>
        <dbReference type="ARBA" id="ARBA00022801"/>
    </source>
</evidence>
<dbReference type="InterPro" id="IPR006879">
    <property type="entry name" value="YdjC-like"/>
</dbReference>
<reference evidence="6 7" key="1">
    <citation type="submission" date="2018-06" db="EMBL/GenBank/DDBJ databases">
        <title>Paenibacillus montanisoli sp. nov., isolated from mountain area soil.</title>
        <authorList>
            <person name="Wu M."/>
        </authorList>
    </citation>
    <scope>NUCLEOTIDE SEQUENCE [LARGE SCALE GENOMIC DNA]</scope>
    <source>
        <strain evidence="6 7">RA17</strain>
    </source>
</reference>
<keyword evidence="2" id="KW-0479">Metal-binding</keyword>
<dbReference type="SUPFAM" id="SSF88713">
    <property type="entry name" value="Glycoside hydrolase/deacetylase"/>
    <property type="match status" value="1"/>
</dbReference>
<evidence type="ECO:0000256" key="5">
    <source>
        <dbReference type="ARBA" id="ARBA00023277"/>
    </source>
</evidence>
<dbReference type="Gene3D" id="3.20.20.370">
    <property type="entry name" value="Glycoside hydrolase/deacetylase"/>
    <property type="match status" value="1"/>
</dbReference>
<sequence>MKRSIHQRNNARFCQRIIPNSEAKIFMAVSTISLITRVDDYGNCESHNLAIAESVRHGIVRNVSVMATGPALEHAAALLAGDQSICFGLHATMNAEWDTFRWKPLLAAEEVPTLVDENGYFKQHPGLWLAAQPDIGQILNEMKEQLDKLRATGFLISYADTHMVFEWAVPGLDAAIDEWCAKEGLLSYRPYSGSRLPQTEAAGDPVDRFVDALKQAQPGQYLIVGHPGYDDEETRGWGNRDYPGEKVAQDRHWERLMFTDSRALEAVRSGGVKLLRYDEANAEG</sequence>
<dbReference type="GO" id="GO:0019213">
    <property type="term" value="F:deacetylase activity"/>
    <property type="evidence" value="ECO:0007669"/>
    <property type="project" value="TreeGrafter"/>
</dbReference>